<evidence type="ECO:0000313" key="1">
    <source>
        <dbReference type="EMBL" id="KAK8883334.1"/>
    </source>
</evidence>
<dbReference type="InterPro" id="IPR002110">
    <property type="entry name" value="Ankyrin_rpt"/>
</dbReference>
<sequence>MKFGKNITALYLAAQNGHLEVIKLLAKHPKIKINEQTSMGASAADAAKQLKHEDCYKFLMSHGGRTFL</sequence>
<proteinExistence type="predicted"/>
<dbReference type="Pfam" id="PF12796">
    <property type="entry name" value="Ank_2"/>
    <property type="match status" value="1"/>
</dbReference>
<organism evidence="1 2">
    <name type="scientific">Tritrichomonas musculus</name>
    <dbReference type="NCBI Taxonomy" id="1915356"/>
    <lineage>
        <taxon>Eukaryota</taxon>
        <taxon>Metamonada</taxon>
        <taxon>Parabasalia</taxon>
        <taxon>Tritrichomonadida</taxon>
        <taxon>Tritrichomonadidae</taxon>
        <taxon>Tritrichomonas</taxon>
    </lineage>
</organism>
<accession>A0ABR2JWU5</accession>
<evidence type="ECO:0008006" key="3">
    <source>
        <dbReference type="Google" id="ProtNLM"/>
    </source>
</evidence>
<dbReference type="Proteomes" id="UP001470230">
    <property type="component" value="Unassembled WGS sequence"/>
</dbReference>
<dbReference type="InterPro" id="IPR036770">
    <property type="entry name" value="Ankyrin_rpt-contain_sf"/>
</dbReference>
<reference evidence="1 2" key="1">
    <citation type="submission" date="2024-04" db="EMBL/GenBank/DDBJ databases">
        <title>Tritrichomonas musculus Genome.</title>
        <authorList>
            <person name="Alves-Ferreira E."/>
            <person name="Grigg M."/>
            <person name="Lorenzi H."/>
            <person name="Galac M."/>
        </authorList>
    </citation>
    <scope>NUCLEOTIDE SEQUENCE [LARGE SCALE GENOMIC DNA]</scope>
    <source>
        <strain evidence="1 2">EAF2021</strain>
    </source>
</reference>
<name>A0ABR2JWU5_9EUKA</name>
<gene>
    <name evidence="1" type="ORF">M9Y10_045984</name>
</gene>
<dbReference type="EMBL" id="JAPFFF010000009">
    <property type="protein sequence ID" value="KAK8883334.1"/>
    <property type="molecule type" value="Genomic_DNA"/>
</dbReference>
<comment type="caution">
    <text evidence="1">The sequence shown here is derived from an EMBL/GenBank/DDBJ whole genome shotgun (WGS) entry which is preliminary data.</text>
</comment>
<protein>
    <recommendedName>
        <fullName evidence="3">Ankyrin repeat protein</fullName>
    </recommendedName>
</protein>
<dbReference type="Gene3D" id="1.25.40.20">
    <property type="entry name" value="Ankyrin repeat-containing domain"/>
    <property type="match status" value="1"/>
</dbReference>
<dbReference type="SUPFAM" id="SSF48403">
    <property type="entry name" value="Ankyrin repeat"/>
    <property type="match status" value="1"/>
</dbReference>
<keyword evidence="2" id="KW-1185">Reference proteome</keyword>
<dbReference type="SMART" id="SM00248">
    <property type="entry name" value="ANK"/>
    <property type="match status" value="2"/>
</dbReference>
<evidence type="ECO:0000313" key="2">
    <source>
        <dbReference type="Proteomes" id="UP001470230"/>
    </source>
</evidence>